<dbReference type="RefSeq" id="WP_181266948.1">
    <property type="nucleotide sequence ID" value="NZ_BAAAGB010000001.1"/>
</dbReference>
<dbReference type="AlphaFoldDB" id="A0A7V8U8E1"/>
<comment type="caution">
    <text evidence="1">The sequence shown here is derived from an EMBL/GenBank/DDBJ whole genome shotgun (WGS) entry which is preliminary data.</text>
</comment>
<evidence type="ECO:0000313" key="1">
    <source>
        <dbReference type="EMBL" id="MBA1373943.1"/>
    </source>
</evidence>
<sequence>MKRTRHTFRLRPELADRLTDFAARKRVSQAAVVEAALVAFLSPDGPERLEAAFARRLDRMTKQLDKLCYHVEVGNEALALFVLTWLTQNPALAADELPAAQAQAKKRFSAFVAALARRMETDQRLSPGS</sequence>
<gene>
    <name evidence="1" type="ORF">FG486_06295</name>
</gene>
<organism evidence="1 2">
    <name type="scientific">Sphingomonas ursincola</name>
    <dbReference type="NCBI Taxonomy" id="56361"/>
    <lineage>
        <taxon>Bacteria</taxon>
        <taxon>Pseudomonadati</taxon>
        <taxon>Pseudomonadota</taxon>
        <taxon>Alphaproteobacteria</taxon>
        <taxon>Sphingomonadales</taxon>
        <taxon>Sphingomonadaceae</taxon>
        <taxon>Sphingomonas</taxon>
    </lineage>
</organism>
<dbReference type="EMBL" id="VDES01000002">
    <property type="protein sequence ID" value="MBA1373943.1"/>
    <property type="molecule type" value="Genomic_DNA"/>
</dbReference>
<keyword evidence="2" id="KW-1185">Reference proteome</keyword>
<protein>
    <submittedName>
        <fullName evidence="1">CopG family transcriptional regulator</fullName>
    </submittedName>
</protein>
<evidence type="ECO:0000313" key="2">
    <source>
        <dbReference type="Proteomes" id="UP000589292"/>
    </source>
</evidence>
<reference evidence="1 2" key="1">
    <citation type="journal article" date="1994" name="Int. J. Syst. Bacteriol.">
        <title>Phylogenetic positions of novel aerobic, bacteriochlorophyll a-containing bacteria and description of Roseococcus thiosulfatophilus gen. nov., sp. nov., Erythromicrobium ramosum gen. nov., sp. nov., and Erythrobacter litoralis sp. nov.</title>
        <authorList>
            <person name="Yurkov V."/>
            <person name="Stackebrandt E."/>
            <person name="Holmes A."/>
            <person name="Fuerst J.A."/>
            <person name="Hugenholtz P."/>
            <person name="Golecki J."/>
            <person name="Gad'on N."/>
            <person name="Gorlenko V.M."/>
            <person name="Kompantseva E.I."/>
            <person name="Drews G."/>
        </authorList>
    </citation>
    <scope>NUCLEOTIDE SEQUENCE [LARGE SCALE GENOMIC DNA]</scope>
    <source>
        <strain evidence="1 2">KR-99</strain>
    </source>
</reference>
<name>A0A7V8U8E1_9SPHN</name>
<dbReference type="Proteomes" id="UP000589292">
    <property type="component" value="Unassembled WGS sequence"/>
</dbReference>
<accession>A0A7V8U8E1</accession>
<proteinExistence type="predicted"/>